<reference evidence="1" key="1">
    <citation type="submission" date="2018-02" db="EMBL/GenBank/DDBJ databases">
        <authorList>
            <person name="Cohen D.B."/>
            <person name="Kent A.D."/>
        </authorList>
    </citation>
    <scope>NUCLEOTIDE SEQUENCE</scope>
</reference>
<name>A0A2N9FHK7_FAGSY</name>
<protein>
    <submittedName>
        <fullName evidence="1">Uncharacterized protein</fullName>
    </submittedName>
</protein>
<sequence>MNGLSGLPSPPCEGDRDQRWSDHDSVALSLSFVLLFLLLAPRSDGFEPPPPPLSSPTFRFTFHSSDRVLYEGDFLETLGGSSFQRALSLLSAQLFLSNGRRDLFRPWMFGGHWIWGLLLVQDSIDYHIFGVDLSKLFFLKNPYHTKIAWHLLPWPIRFDLLVVCLAGIKAPNLLLVRTLIVVVDLVIF</sequence>
<organism evidence="1">
    <name type="scientific">Fagus sylvatica</name>
    <name type="common">Beechnut</name>
    <dbReference type="NCBI Taxonomy" id="28930"/>
    <lineage>
        <taxon>Eukaryota</taxon>
        <taxon>Viridiplantae</taxon>
        <taxon>Streptophyta</taxon>
        <taxon>Embryophyta</taxon>
        <taxon>Tracheophyta</taxon>
        <taxon>Spermatophyta</taxon>
        <taxon>Magnoliopsida</taxon>
        <taxon>eudicotyledons</taxon>
        <taxon>Gunneridae</taxon>
        <taxon>Pentapetalae</taxon>
        <taxon>rosids</taxon>
        <taxon>fabids</taxon>
        <taxon>Fagales</taxon>
        <taxon>Fagaceae</taxon>
        <taxon>Fagus</taxon>
    </lineage>
</organism>
<evidence type="ECO:0000313" key="1">
    <source>
        <dbReference type="EMBL" id="SPC86648.1"/>
    </source>
</evidence>
<dbReference type="AlphaFoldDB" id="A0A2N9FHK7"/>
<gene>
    <name evidence="1" type="ORF">FSB_LOCUS14530</name>
</gene>
<dbReference type="EMBL" id="OIVN01000868">
    <property type="protein sequence ID" value="SPC86648.1"/>
    <property type="molecule type" value="Genomic_DNA"/>
</dbReference>
<accession>A0A2N9FHK7</accession>
<proteinExistence type="predicted"/>